<evidence type="ECO:0000256" key="7">
    <source>
        <dbReference type="ARBA" id="ARBA00022833"/>
    </source>
</evidence>
<keyword evidence="7" id="KW-0862">Zinc</keyword>
<dbReference type="Gene3D" id="3.40.50.620">
    <property type="entry name" value="HUPs"/>
    <property type="match status" value="1"/>
</dbReference>
<keyword evidence="6" id="KW-0547">Nucleotide-binding</keyword>
<dbReference type="PANTHER" id="PTHR10890:SF3">
    <property type="entry name" value="CYSTEINE--TRNA LIGASE, CYTOPLASMIC"/>
    <property type="match status" value="1"/>
</dbReference>
<evidence type="ECO:0000256" key="6">
    <source>
        <dbReference type="ARBA" id="ARBA00022741"/>
    </source>
</evidence>
<reference evidence="11 12" key="1">
    <citation type="submission" date="2024-06" db="EMBL/GenBank/DDBJ databases">
        <authorList>
            <person name="Li F."/>
        </authorList>
    </citation>
    <scope>NUCLEOTIDE SEQUENCE [LARGE SCALE GENOMIC DNA]</scope>
    <source>
        <strain evidence="11 12">GXAS 311</strain>
    </source>
</reference>
<evidence type="ECO:0000313" key="11">
    <source>
        <dbReference type="EMBL" id="MET1253992.1"/>
    </source>
</evidence>
<dbReference type="SUPFAM" id="SSF47323">
    <property type="entry name" value="Anticodon-binding domain of a subclass of class I aminoacyl-tRNA synthetases"/>
    <property type="match status" value="1"/>
</dbReference>
<comment type="subunit">
    <text evidence="3">Monomer.</text>
</comment>
<evidence type="ECO:0000256" key="3">
    <source>
        <dbReference type="ARBA" id="ARBA00011245"/>
    </source>
</evidence>
<evidence type="ECO:0000256" key="1">
    <source>
        <dbReference type="ARBA" id="ARBA00001947"/>
    </source>
</evidence>
<accession>A0ABV2BPX0</accession>
<dbReference type="GO" id="GO:0016874">
    <property type="term" value="F:ligase activity"/>
    <property type="evidence" value="ECO:0007669"/>
    <property type="project" value="UniProtKB-KW"/>
</dbReference>
<feature type="domain" description="tRNA synthetases class I catalytic" evidence="10">
    <location>
        <begin position="4"/>
        <end position="220"/>
    </location>
</feature>
<comment type="cofactor">
    <cofactor evidence="1">
        <name>Zn(2+)</name>
        <dbReference type="ChEBI" id="CHEBI:29105"/>
    </cofactor>
</comment>
<evidence type="ECO:0000256" key="2">
    <source>
        <dbReference type="ARBA" id="ARBA00005594"/>
    </source>
</evidence>
<dbReference type="Gene3D" id="1.20.120.640">
    <property type="entry name" value="Anticodon-binding domain of a subclass of class I aminoacyl-tRNA synthetases"/>
    <property type="match status" value="1"/>
</dbReference>
<evidence type="ECO:0000256" key="4">
    <source>
        <dbReference type="ARBA" id="ARBA00022598"/>
    </source>
</evidence>
<dbReference type="InterPro" id="IPR009080">
    <property type="entry name" value="tRNAsynth_Ia_anticodon-bd"/>
</dbReference>
<sequence>MVKIFDDLKLLNIQAPTTICRATEHIQEQIDYIRVLEQKGFTYRTADGIYFDTARLDDYGYLARLNIDGLKAGVRVEMKDKRNITDFALWKFTLDTPRQMNWESPWGLGFPGWHIECSAMAKKYLGDRFDIHLGGEDHIAVHHANEIAQSQACVSTNMANFWMHGYFLQIDNQRVAKSGRSLLLSELIERGFEPLAYRYLTLTAHYRSRLNFTWESLLAASKALNRLRAFFSETLVPGEVDKMFQREFLLRVNDDLNTPQALALIWQMVQSEMPKSTIQANLNYAEQLLGLSLSVSSNINANENSMTIDSNQSSSNESNIPAVLIQLAKERNTARLSGDWSLADNLRVKIEAQGYTIEDLADGYRLRRKRC</sequence>
<comment type="similarity">
    <text evidence="2">Belongs to the class-I aminoacyl-tRNA synthetase family.</text>
</comment>
<keyword evidence="4 11" id="KW-0436">Ligase</keyword>
<proteinExistence type="inferred from homology"/>
<evidence type="ECO:0000256" key="8">
    <source>
        <dbReference type="ARBA" id="ARBA00022840"/>
    </source>
</evidence>
<dbReference type="InterPro" id="IPR032678">
    <property type="entry name" value="tRNA-synt_1_cat_dom"/>
</dbReference>
<keyword evidence="5" id="KW-0479">Metal-binding</keyword>
<keyword evidence="8" id="KW-0067">ATP-binding</keyword>
<name>A0ABV2BPX0_9GAMM</name>
<evidence type="ECO:0000256" key="5">
    <source>
        <dbReference type="ARBA" id="ARBA00022723"/>
    </source>
</evidence>
<keyword evidence="9" id="KW-0030">Aminoacyl-tRNA synthetase</keyword>
<dbReference type="Proteomes" id="UP001548189">
    <property type="component" value="Unassembled WGS sequence"/>
</dbReference>
<dbReference type="PANTHER" id="PTHR10890">
    <property type="entry name" value="CYSTEINYL-TRNA SYNTHETASE"/>
    <property type="match status" value="1"/>
</dbReference>
<dbReference type="RefSeq" id="WP_353873543.1">
    <property type="nucleotide sequence ID" value="NZ_JBEVCJ010000002.1"/>
</dbReference>
<comment type="caution">
    <text evidence="11">The sequence shown here is derived from an EMBL/GenBank/DDBJ whole genome shotgun (WGS) entry which is preliminary data.</text>
</comment>
<dbReference type="SUPFAM" id="SSF52374">
    <property type="entry name" value="Nucleotidylyl transferase"/>
    <property type="match status" value="1"/>
</dbReference>
<organism evidence="11 12">
    <name type="scientific">Aliikangiella maris</name>
    <dbReference type="NCBI Taxonomy" id="3162458"/>
    <lineage>
        <taxon>Bacteria</taxon>
        <taxon>Pseudomonadati</taxon>
        <taxon>Pseudomonadota</taxon>
        <taxon>Gammaproteobacteria</taxon>
        <taxon>Oceanospirillales</taxon>
        <taxon>Pleioneaceae</taxon>
        <taxon>Aliikangiella</taxon>
    </lineage>
</organism>
<dbReference type="InterPro" id="IPR024909">
    <property type="entry name" value="Cys-tRNA/MSH_ligase"/>
</dbReference>
<protein>
    <submittedName>
        <fullName evidence="11">Cysteine--tRNA ligase</fullName>
    </submittedName>
</protein>
<evidence type="ECO:0000313" key="12">
    <source>
        <dbReference type="Proteomes" id="UP001548189"/>
    </source>
</evidence>
<dbReference type="EMBL" id="JBEVCJ010000002">
    <property type="protein sequence ID" value="MET1253992.1"/>
    <property type="molecule type" value="Genomic_DNA"/>
</dbReference>
<dbReference type="InterPro" id="IPR014729">
    <property type="entry name" value="Rossmann-like_a/b/a_fold"/>
</dbReference>
<keyword evidence="12" id="KW-1185">Reference proteome</keyword>
<gene>
    <name evidence="11" type="ORF">ABVT43_02520</name>
</gene>
<dbReference type="Pfam" id="PF01406">
    <property type="entry name" value="tRNA-synt_1e"/>
    <property type="match status" value="1"/>
</dbReference>
<evidence type="ECO:0000259" key="10">
    <source>
        <dbReference type="Pfam" id="PF01406"/>
    </source>
</evidence>
<evidence type="ECO:0000256" key="9">
    <source>
        <dbReference type="ARBA" id="ARBA00023146"/>
    </source>
</evidence>